<dbReference type="PANTHER" id="PTHR11360">
    <property type="entry name" value="MONOCARBOXYLATE TRANSPORTER"/>
    <property type="match status" value="1"/>
</dbReference>
<organism evidence="6 7">
    <name type="scientific">Acetobacter persici</name>
    <dbReference type="NCBI Taxonomy" id="1076596"/>
    <lineage>
        <taxon>Bacteria</taxon>
        <taxon>Pseudomonadati</taxon>
        <taxon>Pseudomonadota</taxon>
        <taxon>Alphaproteobacteria</taxon>
        <taxon>Acetobacterales</taxon>
        <taxon>Acetobacteraceae</taxon>
        <taxon>Acetobacter</taxon>
    </lineage>
</organism>
<evidence type="ECO:0000313" key="7">
    <source>
        <dbReference type="Proteomes" id="UP000189055"/>
    </source>
</evidence>
<keyword evidence="3 4" id="KW-0472">Membrane</keyword>
<accession>A0A1U9LFC2</accession>
<dbReference type="RefSeq" id="WP_077930951.1">
    <property type="nucleotide sequence ID" value="NZ_CP014687.1"/>
</dbReference>
<dbReference type="PANTHER" id="PTHR11360:SF284">
    <property type="entry name" value="EG:103B4.3 PROTEIN-RELATED"/>
    <property type="match status" value="1"/>
</dbReference>
<name>A0A1U9LFC2_9PROT</name>
<keyword evidence="1 4" id="KW-0812">Transmembrane</keyword>
<feature type="transmembrane region" description="Helical" evidence="4">
    <location>
        <begin position="25"/>
        <end position="52"/>
    </location>
</feature>
<feature type="domain" description="Major facilitator superfamily (MFS) profile" evidence="5">
    <location>
        <begin position="25"/>
        <end position="406"/>
    </location>
</feature>
<feature type="transmembrane region" description="Helical" evidence="4">
    <location>
        <begin position="316"/>
        <end position="339"/>
    </location>
</feature>
<proteinExistence type="predicted"/>
<dbReference type="EMBL" id="CP014687">
    <property type="protein sequence ID" value="AQT05163.1"/>
    <property type="molecule type" value="Genomic_DNA"/>
</dbReference>
<dbReference type="Pfam" id="PF07690">
    <property type="entry name" value="MFS_1"/>
    <property type="match status" value="1"/>
</dbReference>
<feature type="transmembrane region" description="Helical" evidence="4">
    <location>
        <begin position="64"/>
        <end position="85"/>
    </location>
</feature>
<feature type="transmembrane region" description="Helical" evidence="4">
    <location>
        <begin position="293"/>
        <end position="310"/>
    </location>
</feature>
<dbReference type="InterPro" id="IPR020846">
    <property type="entry name" value="MFS_dom"/>
</dbReference>
<feature type="transmembrane region" description="Helical" evidence="4">
    <location>
        <begin position="148"/>
        <end position="169"/>
    </location>
</feature>
<dbReference type="InterPro" id="IPR050327">
    <property type="entry name" value="Proton-linked_MCT"/>
</dbReference>
<dbReference type="InterPro" id="IPR036259">
    <property type="entry name" value="MFS_trans_sf"/>
</dbReference>
<evidence type="ECO:0000256" key="2">
    <source>
        <dbReference type="ARBA" id="ARBA00022989"/>
    </source>
</evidence>
<evidence type="ECO:0000313" key="6">
    <source>
        <dbReference type="EMBL" id="AQT05163.1"/>
    </source>
</evidence>
<evidence type="ECO:0000256" key="3">
    <source>
        <dbReference type="ARBA" id="ARBA00023136"/>
    </source>
</evidence>
<sequence>MSANAQQAQAGTFLPHQERHHTPKIIAVSLIGASMGAGTLSASAFSVLLPAITQTYHWGQAKASFAITFEHWSGAAGGILIGFLIDRFGIRRTVLPLALLSGIILTLIKTTGSDIWQFWLFYALLGIIGPGIAPYSKLLSGWFSNRRGLALGSFGSGIFLSMMITPQVVRSLYNAVGWQNAYAVLGLASLVTLPFLFAFLKDPPKSAGQKTPSLPGKNLHYALRTPIFWLLFVTVATSMFVDQALFSQYVSIFLNKGFSLNIATTLLSCVAAGAILAQIMVGWLLDIQDRPQIIVPFALMAFVGLIVIHISKTPLLLFTASFLLGLGSGGETSMTSYFVGRYFGLSHFGKIYACLYSLIAIVAALSPPAIGWIYDKTGSYSGGLLLLEIIALLSLGGFILLPAYTYPKR</sequence>
<dbReference type="STRING" id="1076596.A0U91_10000"/>
<dbReference type="AlphaFoldDB" id="A0A1U9LFC2"/>
<feature type="transmembrane region" description="Helical" evidence="4">
    <location>
        <begin position="221"/>
        <end position="241"/>
    </location>
</feature>
<feature type="transmembrane region" description="Helical" evidence="4">
    <location>
        <begin position="181"/>
        <end position="200"/>
    </location>
</feature>
<feature type="transmembrane region" description="Helical" evidence="4">
    <location>
        <begin position="351"/>
        <end position="374"/>
    </location>
</feature>
<feature type="transmembrane region" description="Helical" evidence="4">
    <location>
        <begin position="261"/>
        <end position="281"/>
    </location>
</feature>
<evidence type="ECO:0000256" key="1">
    <source>
        <dbReference type="ARBA" id="ARBA00022692"/>
    </source>
</evidence>
<dbReference type="KEGG" id="aper:A0U91_10000"/>
<reference evidence="6 7" key="1">
    <citation type="submission" date="2016-03" db="EMBL/GenBank/DDBJ databases">
        <title>Acetic acid bacteria sequencing.</title>
        <authorList>
            <person name="Brandt J."/>
            <person name="Jakob F."/>
            <person name="Vogel R.F."/>
        </authorList>
    </citation>
    <scope>NUCLEOTIDE SEQUENCE [LARGE SCALE GENOMIC DNA]</scope>
    <source>
        <strain evidence="6 7">TMW2.1084</strain>
    </source>
</reference>
<dbReference type="Proteomes" id="UP000189055">
    <property type="component" value="Chromosome"/>
</dbReference>
<dbReference type="Gene3D" id="1.20.1250.20">
    <property type="entry name" value="MFS general substrate transporter like domains"/>
    <property type="match status" value="2"/>
</dbReference>
<keyword evidence="2 4" id="KW-1133">Transmembrane helix</keyword>
<dbReference type="PROSITE" id="PS50850">
    <property type="entry name" value="MFS"/>
    <property type="match status" value="1"/>
</dbReference>
<dbReference type="SUPFAM" id="SSF103473">
    <property type="entry name" value="MFS general substrate transporter"/>
    <property type="match status" value="1"/>
</dbReference>
<evidence type="ECO:0000259" key="5">
    <source>
        <dbReference type="PROSITE" id="PS50850"/>
    </source>
</evidence>
<protein>
    <recommendedName>
        <fullName evidence="5">Major facilitator superfamily (MFS) profile domain-containing protein</fullName>
    </recommendedName>
</protein>
<feature type="transmembrane region" description="Helical" evidence="4">
    <location>
        <begin position="118"/>
        <end position="136"/>
    </location>
</feature>
<feature type="transmembrane region" description="Helical" evidence="4">
    <location>
        <begin position="380"/>
        <end position="404"/>
    </location>
</feature>
<evidence type="ECO:0000256" key="4">
    <source>
        <dbReference type="SAM" id="Phobius"/>
    </source>
</evidence>
<dbReference type="InterPro" id="IPR011701">
    <property type="entry name" value="MFS"/>
</dbReference>
<gene>
    <name evidence="6" type="ORF">A0U91_10000</name>
</gene>
<feature type="transmembrane region" description="Helical" evidence="4">
    <location>
        <begin position="94"/>
        <end position="112"/>
    </location>
</feature>
<dbReference type="GO" id="GO:0022857">
    <property type="term" value="F:transmembrane transporter activity"/>
    <property type="evidence" value="ECO:0007669"/>
    <property type="project" value="InterPro"/>
</dbReference>